<dbReference type="GO" id="GO:0098599">
    <property type="term" value="F:palmitoyl hydrolase activity"/>
    <property type="evidence" value="ECO:0000318"/>
    <property type="project" value="GO_Central"/>
</dbReference>
<dbReference type="EC" id="3.1.2.2" evidence="7"/>
<keyword evidence="10" id="KW-1133">Transmembrane helix</keyword>
<keyword evidence="6" id="KW-0458">Lysosome</keyword>
<comment type="catalytic activity">
    <reaction evidence="8">
        <text>S-hexadecanoyl-N-acetylcysteamine + H2O = N-acetylcysteamine + hexadecanoate + H(+)</text>
        <dbReference type="Rhea" id="RHEA:84099"/>
        <dbReference type="ChEBI" id="CHEBI:7896"/>
        <dbReference type="ChEBI" id="CHEBI:15377"/>
        <dbReference type="ChEBI" id="CHEBI:15378"/>
        <dbReference type="ChEBI" id="CHEBI:74410"/>
        <dbReference type="ChEBI" id="CHEBI:233601"/>
    </reaction>
</comment>
<dbReference type="Proteomes" id="UP000000437">
    <property type="component" value="Chromosome 15"/>
</dbReference>
<dbReference type="Pfam" id="PF02089">
    <property type="entry name" value="Palm_thioest"/>
    <property type="match status" value="1"/>
</dbReference>
<dbReference type="GO" id="GO:0005764">
    <property type="term" value="C:lysosome"/>
    <property type="evidence" value="ECO:0000318"/>
    <property type="project" value="GO_Central"/>
</dbReference>
<accession>A0A8M1QHV2</accession>
<evidence type="ECO:0000313" key="12">
    <source>
        <dbReference type="RefSeq" id="XP_001923260.2"/>
    </source>
</evidence>
<evidence type="ECO:0000256" key="4">
    <source>
        <dbReference type="ARBA" id="ARBA00022801"/>
    </source>
</evidence>
<dbReference type="AGR" id="ZFIN:ZDB-GENE-040426-762"/>
<keyword evidence="5" id="KW-0325">Glycoprotein</keyword>
<dbReference type="FunFam" id="3.40.50.1820:FF:000037">
    <property type="entry name" value="Lysosomal thioesterase PPT2 homolog"/>
    <property type="match status" value="1"/>
</dbReference>
<name>A0A8M1QHV2_DANRE</name>
<keyword evidence="4" id="KW-0378">Hydrolase</keyword>
<proteinExistence type="inferred from homology"/>
<dbReference type="PANTHER" id="PTHR11247:SF71">
    <property type="entry name" value="ZGC:66024"/>
    <property type="match status" value="1"/>
</dbReference>
<feature type="transmembrane region" description="Helical" evidence="10">
    <location>
        <begin position="38"/>
        <end position="64"/>
    </location>
</feature>
<evidence type="ECO:0000256" key="7">
    <source>
        <dbReference type="ARBA" id="ARBA00038848"/>
    </source>
</evidence>
<evidence type="ECO:0000256" key="10">
    <source>
        <dbReference type="SAM" id="Phobius"/>
    </source>
</evidence>
<keyword evidence="11" id="KW-1185">Reference proteome</keyword>
<keyword evidence="10" id="KW-0812">Transmembrane</keyword>
<evidence type="ECO:0000313" key="13">
    <source>
        <dbReference type="ZFIN" id="ZDB-GENE-040426-762"/>
    </source>
</evidence>
<keyword evidence="10" id="KW-0472">Membrane</keyword>
<comment type="similarity">
    <text evidence="2">Belongs to the palmitoyl-protein thioesterase family.</text>
</comment>
<dbReference type="FunCoup" id="A0A8M1QHV2">
    <property type="interactions" value="241"/>
</dbReference>
<evidence type="ECO:0000256" key="3">
    <source>
        <dbReference type="ARBA" id="ARBA00022729"/>
    </source>
</evidence>
<dbReference type="InterPro" id="IPR029058">
    <property type="entry name" value="AB_hydrolase_fold"/>
</dbReference>
<dbReference type="GO" id="GO:0016790">
    <property type="term" value="F:thiolester hydrolase activity"/>
    <property type="evidence" value="ECO:0007669"/>
    <property type="project" value="UniProtKB-ARBA"/>
</dbReference>
<dbReference type="ZFIN" id="ZDB-GENE-040426-762">
    <property type="gene designation" value="ppt2a.2"/>
</dbReference>
<organism evidence="11 12">
    <name type="scientific">Danio rerio</name>
    <name type="common">Zebrafish</name>
    <name type="synonym">Brachydanio rerio</name>
    <dbReference type="NCBI Taxonomy" id="7955"/>
    <lineage>
        <taxon>Eukaryota</taxon>
        <taxon>Metazoa</taxon>
        <taxon>Chordata</taxon>
        <taxon>Craniata</taxon>
        <taxon>Vertebrata</taxon>
        <taxon>Euteleostomi</taxon>
        <taxon>Actinopterygii</taxon>
        <taxon>Neopterygii</taxon>
        <taxon>Teleostei</taxon>
        <taxon>Ostariophysi</taxon>
        <taxon>Cypriniformes</taxon>
        <taxon>Danionidae</taxon>
        <taxon>Danioninae</taxon>
        <taxon>Danio</taxon>
    </lineage>
</organism>
<reference evidence="12" key="1">
    <citation type="submission" date="2025-08" db="UniProtKB">
        <authorList>
            <consortium name="RefSeq"/>
        </authorList>
    </citation>
    <scope>IDENTIFICATION</scope>
    <source>
        <strain evidence="12">Tuebingen</strain>
        <tissue evidence="12">Fibroblasts and whole tissue</tissue>
    </source>
</reference>
<keyword evidence="3" id="KW-0732">Signal</keyword>
<evidence type="ECO:0000256" key="5">
    <source>
        <dbReference type="ARBA" id="ARBA00023180"/>
    </source>
</evidence>
<protein>
    <recommendedName>
        <fullName evidence="7">palmitoyl-CoA hydrolase</fullName>
        <ecNumber evidence="7">3.1.2.2</ecNumber>
    </recommendedName>
</protein>
<gene>
    <name evidence="13" type="primary">ppt2a.2</name>
    <name evidence="12" type="synonym">LOC137487223</name>
</gene>
<dbReference type="OrthoDB" id="155976at2759"/>
<evidence type="ECO:0000313" key="11">
    <source>
        <dbReference type="Proteomes" id="UP000000437"/>
    </source>
</evidence>
<dbReference type="AlphaFoldDB" id="A0A8M1QHV2"/>
<evidence type="ECO:0000256" key="1">
    <source>
        <dbReference type="ARBA" id="ARBA00004371"/>
    </source>
</evidence>
<dbReference type="RefSeq" id="XP_001923260.2">
    <property type="nucleotide sequence ID" value="XM_001923225.7"/>
</dbReference>
<evidence type="ECO:0000256" key="9">
    <source>
        <dbReference type="ARBA" id="ARBA00093353"/>
    </source>
</evidence>
<dbReference type="Gene3D" id="3.40.50.1820">
    <property type="entry name" value="alpha/beta hydrolase"/>
    <property type="match status" value="1"/>
</dbReference>
<dbReference type="GO" id="GO:0005576">
    <property type="term" value="C:extracellular region"/>
    <property type="evidence" value="ECO:0000318"/>
    <property type="project" value="GO_Central"/>
</dbReference>
<evidence type="ECO:0000256" key="6">
    <source>
        <dbReference type="ARBA" id="ARBA00023228"/>
    </source>
</evidence>
<evidence type="ECO:0000256" key="8">
    <source>
        <dbReference type="ARBA" id="ARBA00093223"/>
    </source>
</evidence>
<comment type="function">
    <text evidence="9">Catalyzes the cleavage of thioester bonds from S-palmitoyl-CoA or S-palmitoyl-N-acetylcysteamine (unbranched structures) but does not have activity against palmitoylcysteine or palmitoylated proteins, branched structures or bulky head groups. Conversely, hydrolyzes both long and short chain fatty acyl-CoA substrate.</text>
</comment>
<dbReference type="GeneID" id="137487223"/>
<evidence type="ECO:0000256" key="2">
    <source>
        <dbReference type="ARBA" id="ARBA00010758"/>
    </source>
</evidence>
<dbReference type="SUPFAM" id="SSF53474">
    <property type="entry name" value="alpha/beta-Hydrolases"/>
    <property type="match status" value="1"/>
</dbReference>
<dbReference type="KEGG" id="dre:137487223"/>
<sequence>MAKHHLRNKLQLYRDRCPTLECLAKAVVAMTDGCRPCVFIWAVLLLLPTVIMAYRPVILVHGLFGGPEQMATLKKYIKRSHPGTSVTAISLYDGDASVKPMWEQVDGFRKAIKPIMERAKDGVHLICFAQGGLICRGVLATLPHHNVHSLILVSSPLAGHYGDSKYISKFFPSLSKSTLYNACYTTQGQKRSSCSYWKDPHQIEKYLKYSVFLAPLNGEVKNAKSKAWRKNFLRIKTMVLLGGPDNEVIKPWQSSMFGFYDSDENVIDMEHQDFYVNDAFGLKTLNRREAIVKCIVPGVKHNAWPKNHKIYKKCIEKWLT</sequence>
<comment type="subcellular location">
    <subcellularLocation>
        <location evidence="1">Lysosome</location>
    </subcellularLocation>
</comment>
<dbReference type="PANTHER" id="PTHR11247">
    <property type="entry name" value="PALMITOYL-PROTEIN THIOESTERASE/DOLICHYLDIPHOSPHATASE 1"/>
    <property type="match status" value="1"/>
</dbReference>